<comment type="subcellular location">
    <subcellularLocation>
        <location evidence="1">Membrane</location>
        <topology evidence="1">Multi-pass membrane protein</topology>
    </subcellularLocation>
</comment>
<evidence type="ECO:0000256" key="10">
    <source>
        <dbReference type="ARBA" id="ARBA00023201"/>
    </source>
</evidence>
<feature type="transmembrane region" description="Helical" evidence="13">
    <location>
        <begin position="21"/>
        <end position="38"/>
    </location>
</feature>
<accession>A0A9N9WQ99</accession>
<evidence type="ECO:0000256" key="6">
    <source>
        <dbReference type="ARBA" id="ARBA00022989"/>
    </source>
</evidence>
<dbReference type="GO" id="GO:0005886">
    <property type="term" value="C:plasma membrane"/>
    <property type="evidence" value="ECO:0007669"/>
    <property type="project" value="TreeGrafter"/>
</dbReference>
<evidence type="ECO:0000256" key="8">
    <source>
        <dbReference type="ARBA" id="ARBA00023065"/>
    </source>
</evidence>
<feature type="transmembrane region" description="Helical" evidence="13">
    <location>
        <begin position="472"/>
        <end position="493"/>
    </location>
</feature>
<evidence type="ECO:0000256" key="7">
    <source>
        <dbReference type="ARBA" id="ARBA00023053"/>
    </source>
</evidence>
<evidence type="ECO:0000313" key="15">
    <source>
        <dbReference type="Proteomes" id="UP001153620"/>
    </source>
</evidence>
<evidence type="ECO:0000256" key="5">
    <source>
        <dbReference type="ARBA" id="ARBA00022692"/>
    </source>
</evidence>
<organism evidence="14 15">
    <name type="scientific">Chironomus riparius</name>
    <dbReference type="NCBI Taxonomy" id="315576"/>
    <lineage>
        <taxon>Eukaryota</taxon>
        <taxon>Metazoa</taxon>
        <taxon>Ecdysozoa</taxon>
        <taxon>Arthropoda</taxon>
        <taxon>Hexapoda</taxon>
        <taxon>Insecta</taxon>
        <taxon>Pterygota</taxon>
        <taxon>Neoptera</taxon>
        <taxon>Endopterygota</taxon>
        <taxon>Diptera</taxon>
        <taxon>Nematocera</taxon>
        <taxon>Chironomoidea</taxon>
        <taxon>Chironomidae</taxon>
        <taxon>Chironominae</taxon>
        <taxon>Chironomus</taxon>
    </lineage>
</organism>
<name>A0A9N9WQ99_9DIPT</name>
<evidence type="ECO:0000256" key="2">
    <source>
        <dbReference type="ARBA" id="ARBA00007193"/>
    </source>
</evidence>
<evidence type="ECO:0000256" key="9">
    <source>
        <dbReference type="ARBA" id="ARBA00023136"/>
    </source>
</evidence>
<dbReference type="Pfam" id="PF00858">
    <property type="entry name" value="ASC"/>
    <property type="match status" value="1"/>
</dbReference>
<dbReference type="PRINTS" id="PR01078">
    <property type="entry name" value="AMINACHANNEL"/>
</dbReference>
<evidence type="ECO:0000256" key="4">
    <source>
        <dbReference type="ARBA" id="ARBA00022461"/>
    </source>
</evidence>
<sequence length="579" mass="66952">MLEHSGIKVLTTKEGSKVIKVLWIIVLSSSLFGLGFYIKVCYSKLKISPEILVNEEYIHSYTIPFPAITICPPIYIKSEFLNVSKLHSDLQNNRTVKDEDKLLIPSSIHTCVNNDQQSIVNLQLEFLKSKNFDEKVIENMNRAAPSISDTFAKCEVNEFNGCENIFIRTYTDFGFCFSFNLMGYNSLFNDDISSDFEAYKRKKIVKNWSNDAEIEFHHDDYEDQEETWTLEDGYPGSEDHQPLRSTKLQYLLVRIKVNRSDASNICTGPFDLYRVLFHLPNEIPSMMHSYTVTEIESLKLTRINANVKNIGASLKSFAPAKRGCFLKNEKHLRFFKAYTKNNCEYECMTNFTLLKCGCVKHSMPRTEDEKVCQVEDVKCYSEILKNWPTSYYKDNRIRKVENLLNLPCSCLSPCTQIKYNIISEHARDMRGASTATHKFSGLRMLFIDSQVIRTTNYVTYGIQNFIADVGGLAGLFLGFSLLSLVELTIKLFMFIKRMTEKYKVDAKDKKDLKERQINKLNDVIIEISNFDSSKYFEDIKQPVKFKTEQNISIISSVQKKFQDNDERINFVGNPFEILE</sequence>
<dbReference type="PANTHER" id="PTHR11690:SF288">
    <property type="entry name" value="AMILORIDE-SENSITIVE NA+ CHANNEL-RELATED"/>
    <property type="match status" value="1"/>
</dbReference>
<evidence type="ECO:0000256" key="12">
    <source>
        <dbReference type="RuleBase" id="RU000679"/>
    </source>
</evidence>
<evidence type="ECO:0000313" key="14">
    <source>
        <dbReference type="EMBL" id="CAG9802086.1"/>
    </source>
</evidence>
<dbReference type="AlphaFoldDB" id="A0A9N9WQ99"/>
<dbReference type="Gene3D" id="1.10.287.820">
    <property type="entry name" value="Acid-sensing ion channel domain"/>
    <property type="match status" value="1"/>
</dbReference>
<reference evidence="14" key="2">
    <citation type="submission" date="2022-10" db="EMBL/GenBank/DDBJ databases">
        <authorList>
            <consortium name="ENA_rothamsted_submissions"/>
            <consortium name="culmorum"/>
            <person name="King R."/>
        </authorList>
    </citation>
    <scope>NUCLEOTIDE SEQUENCE</scope>
</reference>
<evidence type="ECO:0000256" key="1">
    <source>
        <dbReference type="ARBA" id="ARBA00004141"/>
    </source>
</evidence>
<dbReference type="EMBL" id="OU895878">
    <property type="protein sequence ID" value="CAG9802086.1"/>
    <property type="molecule type" value="Genomic_DNA"/>
</dbReference>
<protein>
    <submittedName>
        <fullName evidence="14">Uncharacterized protein</fullName>
    </submittedName>
</protein>
<keyword evidence="9 13" id="KW-0472">Membrane</keyword>
<dbReference type="Proteomes" id="UP001153620">
    <property type="component" value="Chromosome 2"/>
</dbReference>
<dbReference type="Gene3D" id="1.10.287.770">
    <property type="entry name" value="YojJ-like"/>
    <property type="match status" value="1"/>
</dbReference>
<keyword evidence="11 12" id="KW-0407">Ion channel</keyword>
<keyword evidence="6 13" id="KW-1133">Transmembrane helix</keyword>
<keyword evidence="3 12" id="KW-0813">Transport</keyword>
<keyword evidence="8 12" id="KW-0406">Ion transport</keyword>
<dbReference type="OrthoDB" id="6021021at2759"/>
<gene>
    <name evidence="14" type="ORF">CHIRRI_LOCUS5002</name>
</gene>
<keyword evidence="10 12" id="KW-0739">Sodium transport</keyword>
<dbReference type="GO" id="GO:0015280">
    <property type="term" value="F:ligand-gated sodium channel activity"/>
    <property type="evidence" value="ECO:0007669"/>
    <property type="project" value="TreeGrafter"/>
</dbReference>
<keyword evidence="5 12" id="KW-0812">Transmembrane</keyword>
<comment type="similarity">
    <text evidence="2 12">Belongs to the amiloride-sensitive sodium channel (TC 1.A.6) family.</text>
</comment>
<reference evidence="14" key="1">
    <citation type="submission" date="2022-01" db="EMBL/GenBank/DDBJ databases">
        <authorList>
            <person name="King R."/>
        </authorList>
    </citation>
    <scope>NUCLEOTIDE SEQUENCE</scope>
</reference>
<keyword evidence="15" id="KW-1185">Reference proteome</keyword>
<dbReference type="InterPro" id="IPR001873">
    <property type="entry name" value="ENaC"/>
</dbReference>
<keyword evidence="4 12" id="KW-0894">Sodium channel</keyword>
<dbReference type="PANTHER" id="PTHR11690">
    <property type="entry name" value="AMILORIDE-SENSITIVE SODIUM CHANNEL-RELATED"/>
    <property type="match status" value="1"/>
</dbReference>
<evidence type="ECO:0000256" key="11">
    <source>
        <dbReference type="ARBA" id="ARBA00023303"/>
    </source>
</evidence>
<proteinExistence type="inferred from homology"/>
<evidence type="ECO:0000256" key="3">
    <source>
        <dbReference type="ARBA" id="ARBA00022448"/>
    </source>
</evidence>
<evidence type="ECO:0000256" key="13">
    <source>
        <dbReference type="SAM" id="Phobius"/>
    </source>
</evidence>
<keyword evidence="7" id="KW-0915">Sodium</keyword>